<comment type="similarity">
    <text evidence="2">Belongs to the eukaryotic ribosomal protein eL24 family.</text>
</comment>
<dbReference type="InterPro" id="IPR023442">
    <property type="entry name" value="Ribosomal_eL24_CS"/>
</dbReference>
<dbReference type="EMBL" id="CAJMWZ010006114">
    <property type="protein sequence ID" value="CAE6515680.1"/>
    <property type="molecule type" value="Genomic_DNA"/>
</dbReference>
<dbReference type="FunFam" id="2.30.170.20:FF:000001">
    <property type="entry name" value="probable ribosome biogenesis protein RLP24"/>
    <property type="match status" value="1"/>
</dbReference>
<dbReference type="GO" id="GO:0005730">
    <property type="term" value="C:nucleolus"/>
    <property type="evidence" value="ECO:0007669"/>
    <property type="project" value="TreeGrafter"/>
</dbReference>
<dbReference type="SUPFAM" id="SSF57716">
    <property type="entry name" value="Glucocorticoid receptor-like (DNA-binding domain)"/>
    <property type="match status" value="1"/>
</dbReference>
<evidence type="ECO:0000256" key="5">
    <source>
        <dbReference type="ARBA" id="ARBA00023242"/>
    </source>
</evidence>
<dbReference type="InterPro" id="IPR056366">
    <property type="entry name" value="Ribosomal_eL24"/>
</dbReference>
<keyword evidence="4" id="KW-0690">Ribosome biogenesis</keyword>
<dbReference type="InterPro" id="IPR000988">
    <property type="entry name" value="Ribosomal_eL24-rel_N"/>
</dbReference>
<evidence type="ECO:0000313" key="8">
    <source>
        <dbReference type="EMBL" id="CAE6515680.1"/>
    </source>
</evidence>
<evidence type="ECO:0000256" key="4">
    <source>
        <dbReference type="ARBA" id="ARBA00022517"/>
    </source>
</evidence>
<evidence type="ECO:0000259" key="7">
    <source>
        <dbReference type="SMART" id="SM00746"/>
    </source>
</evidence>
<reference evidence="8" key="1">
    <citation type="submission" date="2021-01" db="EMBL/GenBank/DDBJ databases">
        <authorList>
            <person name="Kaushik A."/>
        </authorList>
    </citation>
    <scope>NUCLEOTIDE SEQUENCE</scope>
    <source>
        <strain evidence="8">Type strain: AG8-Rh-89/</strain>
    </source>
</reference>
<organism evidence="8 9">
    <name type="scientific">Rhizoctonia solani</name>
    <dbReference type="NCBI Taxonomy" id="456999"/>
    <lineage>
        <taxon>Eukaryota</taxon>
        <taxon>Fungi</taxon>
        <taxon>Dikarya</taxon>
        <taxon>Basidiomycota</taxon>
        <taxon>Agaricomycotina</taxon>
        <taxon>Agaricomycetes</taxon>
        <taxon>Cantharellales</taxon>
        <taxon>Ceratobasidiaceae</taxon>
        <taxon>Rhizoctonia</taxon>
    </lineage>
</organism>
<dbReference type="Pfam" id="PF01246">
    <property type="entry name" value="Ribosomal_L24e"/>
    <property type="match status" value="1"/>
</dbReference>
<dbReference type="Proteomes" id="UP000663850">
    <property type="component" value="Unassembled WGS sequence"/>
</dbReference>
<dbReference type="SMART" id="SM00746">
    <property type="entry name" value="TRASH"/>
    <property type="match status" value="1"/>
</dbReference>
<dbReference type="PROSITE" id="PS01073">
    <property type="entry name" value="RIBOSOMAL_L24E"/>
    <property type="match status" value="1"/>
</dbReference>
<keyword evidence="5" id="KW-0539">Nucleus</keyword>
<dbReference type="InterPro" id="IPR038630">
    <property type="entry name" value="L24e/L24_sf"/>
</dbReference>
<sequence length="199" mass="22933">MRVEKCYFCSTNVYPGHGSAFVRNDAKVFRFCSSKCHKNFKMKRNPRKVKWTKAFRKAAGKEMTIDSTFEFEKRRNVPVRYNRELVHTTIKAMQRVTEVRAKRERAFWKARMAVAREKLLAARTRKKLVASKKEAVTAAEEEDQEEEEDAEVTLDDLVEPIQKVVLQEKVKVAAKNAPRKKKSALVPGGGMSMSMMDVD</sequence>
<comment type="caution">
    <text evidence="8">The sequence shown here is derived from an EMBL/GenBank/DDBJ whole genome shotgun (WGS) entry which is preliminary data.</text>
</comment>
<evidence type="ECO:0000256" key="2">
    <source>
        <dbReference type="ARBA" id="ARBA00005647"/>
    </source>
</evidence>
<evidence type="ECO:0000256" key="3">
    <source>
        <dbReference type="ARBA" id="ARBA00018397"/>
    </source>
</evidence>
<protein>
    <recommendedName>
        <fullName evidence="3">Ribosome biogenesis protein RLP24</fullName>
    </recommendedName>
</protein>
<evidence type="ECO:0000256" key="1">
    <source>
        <dbReference type="ARBA" id="ARBA00004123"/>
    </source>
</evidence>
<feature type="region of interest" description="Disordered" evidence="6">
    <location>
        <begin position="176"/>
        <end position="199"/>
    </location>
</feature>
<dbReference type="GO" id="GO:0003735">
    <property type="term" value="F:structural constituent of ribosome"/>
    <property type="evidence" value="ECO:0007669"/>
    <property type="project" value="InterPro"/>
</dbReference>
<dbReference type="InterPro" id="IPR011017">
    <property type="entry name" value="TRASH_dom"/>
</dbReference>
<evidence type="ECO:0000256" key="6">
    <source>
        <dbReference type="SAM" id="MobiDB-lite"/>
    </source>
</evidence>
<dbReference type="PANTHER" id="PTHR10792">
    <property type="entry name" value="60S RIBOSOMAL PROTEIN L24"/>
    <property type="match status" value="1"/>
</dbReference>
<dbReference type="CDD" id="cd00472">
    <property type="entry name" value="Ribosomal_L24e_L24"/>
    <property type="match status" value="1"/>
</dbReference>
<feature type="domain" description="TRASH" evidence="7">
    <location>
        <begin position="6"/>
        <end position="44"/>
    </location>
</feature>
<gene>
    <name evidence="8" type="ORF">RDB_LOCUS111579</name>
</gene>
<evidence type="ECO:0000313" key="9">
    <source>
        <dbReference type="Proteomes" id="UP000663850"/>
    </source>
</evidence>
<dbReference type="AlphaFoldDB" id="A0A8H3HH19"/>
<comment type="subcellular location">
    <subcellularLocation>
        <location evidence="1">Nucleus</location>
    </subcellularLocation>
</comment>
<proteinExistence type="inferred from homology"/>
<accession>A0A8H3HH19</accession>
<name>A0A8H3HH19_9AGAM</name>
<dbReference type="GO" id="GO:0042273">
    <property type="term" value="P:ribosomal large subunit biogenesis"/>
    <property type="evidence" value="ECO:0007669"/>
    <property type="project" value="TreeGrafter"/>
</dbReference>
<dbReference type="Gene3D" id="2.30.170.20">
    <property type="entry name" value="Ribosomal protein L24e"/>
    <property type="match status" value="1"/>
</dbReference>
<dbReference type="PANTHER" id="PTHR10792:SF8">
    <property type="entry name" value="RIBOSOME BIOGENESIS PROTEIN RLP24-RELATED"/>
    <property type="match status" value="1"/>
</dbReference>